<feature type="compositionally biased region" description="Low complexity" evidence="7">
    <location>
        <begin position="231"/>
        <end position="240"/>
    </location>
</feature>
<comment type="subcellular location">
    <subcellularLocation>
        <location evidence="1">Nucleus</location>
    </subcellularLocation>
</comment>
<feature type="compositionally biased region" description="Polar residues" evidence="7">
    <location>
        <begin position="298"/>
        <end position="315"/>
    </location>
</feature>
<keyword evidence="5" id="KW-0539">Nucleus</keyword>
<dbReference type="Proteomes" id="UP000218334">
    <property type="component" value="Unassembled WGS sequence"/>
</dbReference>
<feature type="compositionally biased region" description="Polar residues" evidence="7">
    <location>
        <begin position="666"/>
        <end position="677"/>
    </location>
</feature>
<dbReference type="GO" id="GO:0048188">
    <property type="term" value="C:Set1C/COMPASS complex"/>
    <property type="evidence" value="ECO:0007669"/>
    <property type="project" value="InterPro"/>
</dbReference>
<feature type="compositionally biased region" description="Basic and acidic residues" evidence="7">
    <location>
        <begin position="1011"/>
        <end position="1020"/>
    </location>
</feature>
<feature type="compositionally biased region" description="Basic and acidic residues" evidence="7">
    <location>
        <begin position="909"/>
        <end position="928"/>
    </location>
</feature>
<feature type="compositionally biased region" description="Basic and acidic residues" evidence="7">
    <location>
        <begin position="947"/>
        <end position="957"/>
    </location>
</feature>
<evidence type="ECO:0000313" key="9">
    <source>
        <dbReference type="EMBL" id="PBK77252.1"/>
    </source>
</evidence>
<dbReference type="SUPFAM" id="SSF57903">
    <property type="entry name" value="FYVE/PHD zinc finger"/>
    <property type="match status" value="1"/>
</dbReference>
<dbReference type="InterPro" id="IPR001965">
    <property type="entry name" value="Znf_PHD"/>
</dbReference>
<feature type="region of interest" description="Disordered" evidence="7">
    <location>
        <begin position="296"/>
        <end position="365"/>
    </location>
</feature>
<feature type="region of interest" description="Disordered" evidence="7">
    <location>
        <begin position="514"/>
        <end position="547"/>
    </location>
</feature>
<feature type="compositionally biased region" description="Pro residues" evidence="7">
    <location>
        <begin position="752"/>
        <end position="765"/>
    </location>
</feature>
<dbReference type="EMBL" id="KZ293416">
    <property type="protein sequence ID" value="PBK77252.1"/>
    <property type="molecule type" value="Genomic_DNA"/>
</dbReference>
<feature type="compositionally biased region" description="Basic and acidic residues" evidence="7">
    <location>
        <begin position="678"/>
        <end position="695"/>
    </location>
</feature>
<dbReference type="GO" id="GO:0008270">
    <property type="term" value="F:zinc ion binding"/>
    <property type="evidence" value="ECO:0007669"/>
    <property type="project" value="UniProtKB-KW"/>
</dbReference>
<dbReference type="InterPro" id="IPR011011">
    <property type="entry name" value="Znf_FYVE_PHD"/>
</dbReference>
<sequence>MSSRRLAISSLLCDDDDNANDSPKDVPTASQQHTDVFGLDALVQAASQERRRLSSDRSPTTEYRPLSTPTATYHHLPPVAAARHGFDHILSPTNVDPYQHPAKKRRHSDEREKEMERERERQREQERQREREQERERQQREEQRLQHERERMAMGQIGFGRSSHDYQTLSPPSLRQSPAPVRSPALSLSTITSPTLRSSRPTSSRDSFPPSSSFAPTFPPSVRDPTLRVTSPSVFPPSFSSRDRVTSPSVLHSRESVLRSPPTFQQQHHAFAIPPLSHREAIPVPRDSRDLLVHRETMASQSSRDSTSHTDSVTMRSRRDSMGSIPISSHSQREVAQREALSRDTMSHTEYRARRDSIGSHPPQVASFVKGSEDSLLRESLFERETGQLHRERDMIPGRDPRGRSFPMQIPPISTHPSITHHRDRSHSITVAGLPPRENVVTVPPREHVALPREHVGNREHVREHVIIDQITREHTTHTPTITPAPSREQLPVPAFPPISIQDRVTSPIYLRDGAPTRERAPSLREHHASPLLSREHATNPISARERIPSPLVAKDYIPSRSSARESIVAPRERLSIATHFDSLHERTISPTSTGERLLSPTAARERPPSPVVVRERHPSPVVVRERHPSPVITRERFPSPVVAKDREGSSIVQHANEREERVISPVSSRDLMNTETLLREKPFTSHSEPRHEKASTSSSISGLLQRDPVASTSSLTSSLDIARHPQPSSSERIASPFASSPPNEKTLSPSVLPPSRQPIPPPIVPVSSPIIPLSTPTQRVVSPIIPTPTSMTKRSPPGSQTGRAIAHAHVYGKAEEQTQKKIEMIDEVKVERRESVVPPTPAPSTPMKDEPMPLAGGEVEMKQVKHPKHKESSHHKDKDTEPPPRRPLSATAHKEKLTPPKRPLSATSHKDGMTQEDAHEWFLEHFADSPAPKKKKPNNSSSPEDDLTKELERELADVGTPILDANEEEADRMEVDVEDELLSLVQDEPAKEKLVLPPVPPVRKASMKKKASEERDRESMPPPATTTVKPKKKPGPKPKVVKPAVKPTAKPGPKGKKEASVPLKGKAASISASRSRSTSVKPGDAQEEGQDEKPEEKEKEVEDDKLYCVCKRKYDEGRCMIGCDRCDDWYHTQCVNMSELEVDLVDQFICPPCIQKNPQLNLKTTYKTRCLNGLDDPDPSSTEACHRPSKGALSKYCSAECGVKYMRRRIDAYTAKGGSREVLWSKVKDAERREGVVVHCQTGAVMKSKTKAEREIERLAGPLEAVGKARAGLRRAMECVLWRERVWELACHRAEAGGDICGWDQRLCFGEEEWEEWGDGVEESYAADADDTDAEWWCSGPKDCERHHGWQSIRQDDINNEKTKGEEAIMKLTTKEREIRKQMEDLVGAESTDIDRDAKPGPLKSNGKVINVNGNGVKNVKGKVKVNGDDKKTLKRKKR</sequence>
<feature type="compositionally biased region" description="Basic and acidic residues" evidence="7">
    <location>
        <begin position="331"/>
        <end position="358"/>
    </location>
</feature>
<evidence type="ECO:0000256" key="2">
    <source>
        <dbReference type="ARBA" id="ARBA00022723"/>
    </source>
</evidence>
<dbReference type="PROSITE" id="PS01359">
    <property type="entry name" value="ZF_PHD_1"/>
    <property type="match status" value="1"/>
</dbReference>
<feature type="region of interest" description="Disordered" evidence="7">
    <location>
        <begin position="642"/>
        <end position="1099"/>
    </location>
</feature>
<keyword evidence="3 6" id="KW-0863">Zinc-finger</keyword>
<dbReference type="GO" id="GO:0045893">
    <property type="term" value="P:positive regulation of DNA-templated transcription"/>
    <property type="evidence" value="ECO:0007669"/>
    <property type="project" value="TreeGrafter"/>
</dbReference>
<feature type="region of interest" description="Disordered" evidence="7">
    <location>
        <begin position="1"/>
        <end position="74"/>
    </location>
</feature>
<dbReference type="PANTHER" id="PTHR46174:SF1">
    <property type="entry name" value="CXXC-TYPE ZINC FINGER PROTEIN 1"/>
    <property type="match status" value="1"/>
</dbReference>
<reference evidence="10" key="1">
    <citation type="journal article" date="2017" name="Nat. Ecol. Evol.">
        <title>Genome expansion and lineage-specific genetic innovations in the forest pathogenic fungi Armillaria.</title>
        <authorList>
            <person name="Sipos G."/>
            <person name="Prasanna A.N."/>
            <person name="Walter M.C."/>
            <person name="O'Connor E."/>
            <person name="Balint B."/>
            <person name="Krizsan K."/>
            <person name="Kiss B."/>
            <person name="Hess J."/>
            <person name="Varga T."/>
            <person name="Slot J."/>
            <person name="Riley R."/>
            <person name="Boka B."/>
            <person name="Rigling D."/>
            <person name="Barry K."/>
            <person name="Lee J."/>
            <person name="Mihaltcheva S."/>
            <person name="LaButti K."/>
            <person name="Lipzen A."/>
            <person name="Waldron R."/>
            <person name="Moloney N.M."/>
            <person name="Sperisen C."/>
            <person name="Kredics L."/>
            <person name="Vagvoelgyi C."/>
            <person name="Patrignani A."/>
            <person name="Fitzpatrick D."/>
            <person name="Nagy I."/>
            <person name="Doyle S."/>
            <person name="Anderson J.B."/>
            <person name="Grigoriev I.V."/>
            <person name="Gueldener U."/>
            <person name="Muensterkoetter M."/>
            <person name="Nagy L.G."/>
        </authorList>
    </citation>
    <scope>NUCLEOTIDE SEQUENCE [LARGE SCALE GENOMIC DNA]</scope>
    <source>
        <strain evidence="10">28-4</strain>
    </source>
</reference>
<feature type="compositionally biased region" description="Basic and acidic residues" evidence="7">
    <location>
        <begin position="875"/>
        <end position="885"/>
    </location>
</feature>
<feature type="domain" description="PHD-type" evidence="8">
    <location>
        <begin position="1106"/>
        <end position="1157"/>
    </location>
</feature>
<dbReference type="Pfam" id="PF00628">
    <property type="entry name" value="PHD"/>
    <property type="match status" value="1"/>
</dbReference>
<dbReference type="PROSITE" id="PS50016">
    <property type="entry name" value="ZF_PHD_2"/>
    <property type="match status" value="1"/>
</dbReference>
<feature type="compositionally biased region" description="Basic and acidic residues" evidence="7">
    <location>
        <begin position="813"/>
        <end position="836"/>
    </location>
</feature>
<feature type="compositionally biased region" description="Low complexity" evidence="7">
    <location>
        <begin position="1407"/>
        <end position="1420"/>
    </location>
</feature>
<organism evidence="9 10">
    <name type="scientific">Armillaria solidipes</name>
    <dbReference type="NCBI Taxonomy" id="1076256"/>
    <lineage>
        <taxon>Eukaryota</taxon>
        <taxon>Fungi</taxon>
        <taxon>Dikarya</taxon>
        <taxon>Basidiomycota</taxon>
        <taxon>Agaricomycotina</taxon>
        <taxon>Agaricomycetes</taxon>
        <taxon>Agaricomycetidae</taxon>
        <taxon>Agaricales</taxon>
        <taxon>Marasmiineae</taxon>
        <taxon>Physalacriaceae</taxon>
        <taxon>Armillaria</taxon>
    </lineage>
</organism>
<dbReference type="STRING" id="1076256.A0A2H3CDE7"/>
<protein>
    <recommendedName>
        <fullName evidence="8">PHD-type domain-containing protein</fullName>
    </recommendedName>
</protein>
<dbReference type="SMART" id="SM00249">
    <property type="entry name" value="PHD"/>
    <property type="match status" value="1"/>
</dbReference>
<gene>
    <name evidence="9" type="ORF">ARMSODRAFT_969731</name>
</gene>
<evidence type="ECO:0000256" key="6">
    <source>
        <dbReference type="PROSITE-ProRule" id="PRU00146"/>
    </source>
</evidence>
<proteinExistence type="predicted"/>
<feature type="region of interest" description="Disordered" evidence="7">
    <location>
        <begin position="1386"/>
        <end position="1440"/>
    </location>
</feature>
<feature type="compositionally biased region" description="Acidic residues" evidence="7">
    <location>
        <begin position="966"/>
        <end position="982"/>
    </location>
</feature>
<evidence type="ECO:0000256" key="5">
    <source>
        <dbReference type="ARBA" id="ARBA00023242"/>
    </source>
</evidence>
<feature type="region of interest" description="Disordered" evidence="7">
    <location>
        <begin position="590"/>
        <end position="626"/>
    </location>
</feature>
<evidence type="ECO:0000313" key="10">
    <source>
        <dbReference type="Proteomes" id="UP000218334"/>
    </source>
</evidence>
<feature type="compositionally biased region" description="Basic and acidic residues" evidence="7">
    <location>
        <begin position="107"/>
        <end position="152"/>
    </location>
</feature>
<dbReference type="PANTHER" id="PTHR46174">
    <property type="entry name" value="CXXC-TYPE ZINC FINGER PROTEIN 1"/>
    <property type="match status" value="1"/>
</dbReference>
<dbReference type="InterPro" id="IPR037869">
    <property type="entry name" value="Spp1/CFP1"/>
</dbReference>
<feature type="compositionally biased region" description="Basic residues" evidence="7">
    <location>
        <begin position="1030"/>
        <end position="1041"/>
    </location>
</feature>
<feature type="compositionally biased region" description="Low complexity" evidence="7">
    <location>
        <begin position="766"/>
        <end position="779"/>
    </location>
</feature>
<feature type="compositionally biased region" description="Basic residues" evidence="7">
    <location>
        <begin position="865"/>
        <end position="874"/>
    </location>
</feature>
<feature type="compositionally biased region" description="Low complexity" evidence="7">
    <location>
        <begin position="1042"/>
        <end position="1053"/>
    </location>
</feature>
<feature type="region of interest" description="Disordered" evidence="7">
    <location>
        <begin position="90"/>
        <end position="264"/>
    </location>
</feature>
<feature type="compositionally biased region" description="Polar residues" evidence="7">
    <location>
        <begin position="727"/>
        <end position="749"/>
    </location>
</feature>
<evidence type="ECO:0000256" key="3">
    <source>
        <dbReference type="ARBA" id="ARBA00022771"/>
    </source>
</evidence>
<evidence type="ECO:0000256" key="7">
    <source>
        <dbReference type="SAM" id="MobiDB-lite"/>
    </source>
</evidence>
<accession>A0A2H3CDE7</accession>
<evidence type="ECO:0000259" key="8">
    <source>
        <dbReference type="PROSITE" id="PS50016"/>
    </source>
</evidence>
<dbReference type="InterPro" id="IPR019787">
    <property type="entry name" value="Znf_PHD-finger"/>
</dbReference>
<dbReference type="InterPro" id="IPR019786">
    <property type="entry name" value="Zinc_finger_PHD-type_CS"/>
</dbReference>
<dbReference type="InterPro" id="IPR013083">
    <property type="entry name" value="Znf_RING/FYVE/PHD"/>
</dbReference>
<dbReference type="CDD" id="cd16039">
    <property type="entry name" value="PHD_SPP1"/>
    <property type="match status" value="1"/>
</dbReference>
<keyword evidence="4" id="KW-0862">Zinc</keyword>
<feature type="compositionally biased region" description="Low complexity" evidence="7">
    <location>
        <begin position="183"/>
        <end position="216"/>
    </location>
</feature>
<name>A0A2H3CDE7_9AGAR</name>
<keyword evidence="2" id="KW-0479">Metal-binding</keyword>
<feature type="compositionally biased region" description="Basic and acidic residues" evidence="7">
    <location>
        <begin position="515"/>
        <end position="547"/>
    </location>
</feature>
<evidence type="ECO:0000256" key="1">
    <source>
        <dbReference type="ARBA" id="ARBA00004123"/>
    </source>
</evidence>
<evidence type="ECO:0000256" key="4">
    <source>
        <dbReference type="ARBA" id="ARBA00022833"/>
    </source>
</evidence>
<feature type="compositionally biased region" description="Polar residues" evidence="7">
    <location>
        <begin position="788"/>
        <end position="803"/>
    </location>
</feature>
<feature type="compositionally biased region" description="Polar residues" evidence="7">
    <location>
        <begin position="165"/>
        <end position="176"/>
    </location>
</feature>
<dbReference type="Gene3D" id="3.30.40.10">
    <property type="entry name" value="Zinc/RING finger domain, C3HC4 (zinc finger)"/>
    <property type="match status" value="1"/>
</dbReference>
<keyword evidence="10" id="KW-1185">Reference proteome</keyword>
<feature type="compositionally biased region" description="Polar residues" evidence="7">
    <location>
        <begin position="56"/>
        <end position="71"/>
    </location>
</feature>
<feature type="compositionally biased region" description="Low complexity" evidence="7">
    <location>
        <begin position="1068"/>
        <end position="1080"/>
    </location>
</feature>
<feature type="compositionally biased region" description="Basic and acidic residues" evidence="7">
    <location>
        <begin position="604"/>
        <end position="626"/>
    </location>
</feature>
<feature type="compositionally biased region" description="Polar residues" evidence="7">
    <location>
        <begin position="711"/>
        <end position="720"/>
    </location>
</feature>